<dbReference type="NCBIfam" id="TIGR00229">
    <property type="entry name" value="sensory_box"/>
    <property type="match status" value="1"/>
</dbReference>
<dbReference type="Gene3D" id="3.30.565.10">
    <property type="entry name" value="Histidine kinase-like ATPase, C-terminal domain"/>
    <property type="match status" value="1"/>
</dbReference>
<dbReference type="SUPFAM" id="SSF55874">
    <property type="entry name" value="ATPase domain of HSP90 chaperone/DNA topoisomerase II/histidine kinase"/>
    <property type="match status" value="1"/>
</dbReference>
<dbReference type="RefSeq" id="WP_389359691.1">
    <property type="nucleotide sequence ID" value="NZ_JBIACK010000002.1"/>
</dbReference>
<accession>A0ABW6K8H4</accession>
<dbReference type="Gene3D" id="3.30.450.20">
    <property type="entry name" value="PAS domain"/>
    <property type="match status" value="1"/>
</dbReference>
<feature type="domain" description="PAS" evidence="8">
    <location>
        <begin position="7"/>
        <end position="77"/>
    </location>
</feature>
<evidence type="ECO:0000256" key="2">
    <source>
        <dbReference type="ARBA" id="ARBA00022741"/>
    </source>
</evidence>
<dbReference type="SMART" id="SM00091">
    <property type="entry name" value="PAS"/>
    <property type="match status" value="1"/>
</dbReference>
<keyword evidence="1" id="KW-0808">Transferase</keyword>
<reference evidence="10 11" key="1">
    <citation type="submission" date="2024-08" db="EMBL/GenBank/DDBJ databases">
        <title>Two novel Cytobacillus novel species.</title>
        <authorList>
            <person name="Liu G."/>
        </authorList>
    </citation>
    <scope>NUCLEOTIDE SEQUENCE [LARGE SCALE GENOMIC DNA]</scope>
    <source>
        <strain evidence="10 11">FJAT-54145</strain>
    </source>
</reference>
<dbReference type="CDD" id="cd16917">
    <property type="entry name" value="HATPase_UhpB-NarQ-NarX-like"/>
    <property type="match status" value="1"/>
</dbReference>
<dbReference type="PROSITE" id="PS50112">
    <property type="entry name" value="PAS"/>
    <property type="match status" value="1"/>
</dbReference>
<feature type="domain" description="PAC" evidence="9">
    <location>
        <begin position="80"/>
        <end position="130"/>
    </location>
</feature>
<dbReference type="Pfam" id="PF02518">
    <property type="entry name" value="HATPase_c"/>
    <property type="match status" value="1"/>
</dbReference>
<protein>
    <submittedName>
        <fullName evidence="10">PAS domain-containing sensor histidine kinase</fullName>
    </submittedName>
</protein>
<evidence type="ECO:0000256" key="4">
    <source>
        <dbReference type="ARBA" id="ARBA00022840"/>
    </source>
</evidence>
<dbReference type="Pfam" id="PF08447">
    <property type="entry name" value="PAS_3"/>
    <property type="match status" value="1"/>
</dbReference>
<dbReference type="InterPro" id="IPR000014">
    <property type="entry name" value="PAS"/>
</dbReference>
<name>A0ABW6K8H4_9BACI</name>
<keyword evidence="2" id="KW-0547">Nucleotide-binding</keyword>
<evidence type="ECO:0000313" key="10">
    <source>
        <dbReference type="EMBL" id="MFE8700482.1"/>
    </source>
</evidence>
<dbReference type="PROSITE" id="PS50113">
    <property type="entry name" value="PAC"/>
    <property type="match status" value="1"/>
</dbReference>
<dbReference type="GO" id="GO:0016301">
    <property type="term" value="F:kinase activity"/>
    <property type="evidence" value="ECO:0007669"/>
    <property type="project" value="UniProtKB-KW"/>
</dbReference>
<dbReference type="CDD" id="cd00130">
    <property type="entry name" value="PAS"/>
    <property type="match status" value="1"/>
</dbReference>
<evidence type="ECO:0000259" key="7">
    <source>
        <dbReference type="PROSITE" id="PS50109"/>
    </source>
</evidence>
<evidence type="ECO:0000256" key="5">
    <source>
        <dbReference type="ARBA" id="ARBA00023012"/>
    </source>
</evidence>
<dbReference type="InterPro" id="IPR003594">
    <property type="entry name" value="HATPase_dom"/>
</dbReference>
<evidence type="ECO:0000256" key="6">
    <source>
        <dbReference type="SAM" id="Coils"/>
    </source>
</evidence>
<evidence type="ECO:0000259" key="8">
    <source>
        <dbReference type="PROSITE" id="PS50112"/>
    </source>
</evidence>
<keyword evidence="5" id="KW-0902">Two-component regulatory system</keyword>
<dbReference type="PANTHER" id="PTHR24421:SF60">
    <property type="entry name" value="SENSOR HISTIDINE KINASE COMP"/>
    <property type="match status" value="1"/>
</dbReference>
<dbReference type="EMBL" id="JBIACK010000002">
    <property type="protein sequence ID" value="MFE8700482.1"/>
    <property type="molecule type" value="Genomic_DNA"/>
</dbReference>
<dbReference type="InterPro" id="IPR036890">
    <property type="entry name" value="HATPase_C_sf"/>
</dbReference>
<keyword evidence="11" id="KW-1185">Reference proteome</keyword>
<dbReference type="Proteomes" id="UP001601059">
    <property type="component" value="Unassembled WGS sequence"/>
</dbReference>
<feature type="coiled-coil region" evidence="6">
    <location>
        <begin position="116"/>
        <end position="148"/>
    </location>
</feature>
<proteinExistence type="predicted"/>
<dbReference type="PROSITE" id="PS50109">
    <property type="entry name" value="HIS_KIN"/>
    <property type="match status" value="1"/>
</dbReference>
<organism evidence="10 11">
    <name type="scientific">Cytobacillus spartinae</name>
    <dbReference type="NCBI Taxonomy" id="3299023"/>
    <lineage>
        <taxon>Bacteria</taxon>
        <taxon>Bacillati</taxon>
        <taxon>Bacillota</taxon>
        <taxon>Bacilli</taxon>
        <taxon>Bacillales</taxon>
        <taxon>Bacillaceae</taxon>
        <taxon>Cytobacillus</taxon>
    </lineage>
</organism>
<keyword evidence="3 10" id="KW-0418">Kinase</keyword>
<dbReference type="InterPro" id="IPR005467">
    <property type="entry name" value="His_kinase_dom"/>
</dbReference>
<dbReference type="SUPFAM" id="SSF55785">
    <property type="entry name" value="PYP-like sensor domain (PAS domain)"/>
    <property type="match status" value="1"/>
</dbReference>
<keyword evidence="6" id="KW-0175">Coiled coil</keyword>
<sequence length="493" mass="56972">MELEETYRQIFKLMLNETTVMLYIVNRDRHMVFSTPNMSEISGYSLEELRGMDTFTMVHPDDLEHLKQRHMNLLASQTNNSTEFRIVNKNGDVRYVECKTTPLPDTEDYLQVVSTRDNSERKLMEMELERQKSRYEVLQNSLKNFSQDLTAVMKLADLEERLLKEVKTILPESKPKLLLICTGETEEFAESRPNIDELSIGKIVTTNDQLLIKIGEYQNNVYVLSVSAGDIKEEMESIWLETLSFYTVMVMDNLNVIANLIDELDSALKKTETPQWVLRLLFNLQEQQRLTLSSDLHDTVLQEQIYLYRKMESLINRYDFGSEDKSKLIEIEQGLLDNIHQLRMTCNELRPPLLRELGLERALENLFEHIQVSSTYKIIFTSKMIPSVPLDEEQTIGIYRIVQELLKNADSHSKASLIHFDIHFEDALFKMVYNDNGVGFGQDSLKPSFNKLGLTSITQRAKSLGGNFEFLSEPGNGLKASLEVPITKERSQL</sequence>
<gene>
    <name evidence="10" type="ORF">ACFYKX_07650</name>
</gene>
<dbReference type="PANTHER" id="PTHR24421">
    <property type="entry name" value="NITRATE/NITRITE SENSOR PROTEIN NARX-RELATED"/>
    <property type="match status" value="1"/>
</dbReference>
<evidence type="ECO:0000259" key="9">
    <source>
        <dbReference type="PROSITE" id="PS50113"/>
    </source>
</evidence>
<keyword evidence="4" id="KW-0067">ATP-binding</keyword>
<evidence type="ECO:0000313" key="11">
    <source>
        <dbReference type="Proteomes" id="UP001601059"/>
    </source>
</evidence>
<dbReference type="InterPro" id="IPR000700">
    <property type="entry name" value="PAS-assoc_C"/>
</dbReference>
<dbReference type="InterPro" id="IPR050482">
    <property type="entry name" value="Sensor_HK_TwoCompSys"/>
</dbReference>
<comment type="caution">
    <text evidence="10">The sequence shown here is derived from an EMBL/GenBank/DDBJ whole genome shotgun (WGS) entry which is preliminary data.</text>
</comment>
<dbReference type="InterPro" id="IPR013655">
    <property type="entry name" value="PAS_fold_3"/>
</dbReference>
<feature type="domain" description="Histidine kinase" evidence="7">
    <location>
        <begin position="398"/>
        <end position="488"/>
    </location>
</feature>
<evidence type="ECO:0000256" key="1">
    <source>
        <dbReference type="ARBA" id="ARBA00022679"/>
    </source>
</evidence>
<evidence type="ECO:0000256" key="3">
    <source>
        <dbReference type="ARBA" id="ARBA00022777"/>
    </source>
</evidence>
<dbReference type="InterPro" id="IPR035965">
    <property type="entry name" value="PAS-like_dom_sf"/>
</dbReference>